<accession>A0AC60QUA4</accession>
<gene>
    <name evidence="1" type="ORF">HPB47_015894</name>
</gene>
<evidence type="ECO:0000313" key="2">
    <source>
        <dbReference type="Proteomes" id="UP000805193"/>
    </source>
</evidence>
<sequence length="229" mass="26542">MYRFPQGKENRARHKIWETKPKRADWKPTSSTSWWKRRPLSPLDLAGRKPLPPAELSQYKRLWSEPADGFRPFRPFRVLELGTHLATYHQRHHFCQINGQNGVNGVLFGARTALFRALRTSFSIDRLVLDINFKDSHRDDHDVVTHLNRHPGKYEAYLVQRQRNQGVTTRKDETKASSSQISVATIFKPKLQPTAPESKEMTKKIATFIAWAFQPYSVVEGASFIDMIN</sequence>
<dbReference type="EMBL" id="JABSTQ010004588">
    <property type="protein sequence ID" value="KAG0441645.1"/>
    <property type="molecule type" value="Genomic_DNA"/>
</dbReference>
<name>A0AC60QUA4_IXOPE</name>
<evidence type="ECO:0000313" key="1">
    <source>
        <dbReference type="EMBL" id="KAG0441645.1"/>
    </source>
</evidence>
<proteinExistence type="predicted"/>
<dbReference type="Proteomes" id="UP000805193">
    <property type="component" value="Unassembled WGS sequence"/>
</dbReference>
<organism evidence="1 2">
    <name type="scientific">Ixodes persulcatus</name>
    <name type="common">Taiga tick</name>
    <dbReference type="NCBI Taxonomy" id="34615"/>
    <lineage>
        <taxon>Eukaryota</taxon>
        <taxon>Metazoa</taxon>
        <taxon>Ecdysozoa</taxon>
        <taxon>Arthropoda</taxon>
        <taxon>Chelicerata</taxon>
        <taxon>Arachnida</taxon>
        <taxon>Acari</taxon>
        <taxon>Parasitiformes</taxon>
        <taxon>Ixodida</taxon>
        <taxon>Ixodoidea</taxon>
        <taxon>Ixodidae</taxon>
        <taxon>Ixodinae</taxon>
        <taxon>Ixodes</taxon>
    </lineage>
</organism>
<protein>
    <submittedName>
        <fullName evidence="1">Uncharacterized protein</fullName>
    </submittedName>
</protein>
<comment type="caution">
    <text evidence="1">The sequence shown here is derived from an EMBL/GenBank/DDBJ whole genome shotgun (WGS) entry which is preliminary data.</text>
</comment>
<reference evidence="1 2" key="1">
    <citation type="journal article" date="2020" name="Cell">
        <title>Large-Scale Comparative Analyses of Tick Genomes Elucidate Their Genetic Diversity and Vector Capacities.</title>
        <authorList>
            <consortium name="Tick Genome and Microbiome Consortium (TIGMIC)"/>
            <person name="Jia N."/>
            <person name="Wang J."/>
            <person name="Shi W."/>
            <person name="Du L."/>
            <person name="Sun Y."/>
            <person name="Zhan W."/>
            <person name="Jiang J.F."/>
            <person name="Wang Q."/>
            <person name="Zhang B."/>
            <person name="Ji P."/>
            <person name="Bell-Sakyi L."/>
            <person name="Cui X.M."/>
            <person name="Yuan T.T."/>
            <person name="Jiang B.G."/>
            <person name="Yang W.F."/>
            <person name="Lam T.T."/>
            <person name="Chang Q.C."/>
            <person name="Ding S.J."/>
            <person name="Wang X.J."/>
            <person name="Zhu J.G."/>
            <person name="Ruan X.D."/>
            <person name="Zhao L."/>
            <person name="Wei J.T."/>
            <person name="Ye R.Z."/>
            <person name="Que T.C."/>
            <person name="Du C.H."/>
            <person name="Zhou Y.H."/>
            <person name="Cheng J.X."/>
            <person name="Dai P.F."/>
            <person name="Guo W.B."/>
            <person name="Han X.H."/>
            <person name="Huang E.J."/>
            <person name="Li L.F."/>
            <person name="Wei W."/>
            <person name="Gao Y.C."/>
            <person name="Liu J.Z."/>
            <person name="Shao H.Z."/>
            <person name="Wang X."/>
            <person name="Wang C.C."/>
            <person name="Yang T.C."/>
            <person name="Huo Q.B."/>
            <person name="Li W."/>
            <person name="Chen H.Y."/>
            <person name="Chen S.E."/>
            <person name="Zhou L.G."/>
            <person name="Ni X.B."/>
            <person name="Tian J.H."/>
            <person name="Sheng Y."/>
            <person name="Liu T."/>
            <person name="Pan Y.S."/>
            <person name="Xia L.Y."/>
            <person name="Li J."/>
            <person name="Zhao F."/>
            <person name="Cao W.C."/>
        </authorList>
    </citation>
    <scope>NUCLEOTIDE SEQUENCE [LARGE SCALE GENOMIC DNA]</scope>
    <source>
        <strain evidence="1">Iper-2018</strain>
    </source>
</reference>
<keyword evidence="2" id="KW-1185">Reference proteome</keyword>